<dbReference type="Proteomes" id="UP000507470">
    <property type="component" value="Unassembled WGS sequence"/>
</dbReference>
<proteinExistence type="predicted"/>
<keyword evidence="2" id="KW-1185">Reference proteome</keyword>
<accession>A0A6J8DXQ2</accession>
<dbReference type="EMBL" id="CACVKT020008046">
    <property type="protein sequence ID" value="CAC5412543.1"/>
    <property type="molecule type" value="Genomic_DNA"/>
</dbReference>
<organism evidence="1 2">
    <name type="scientific">Mytilus coruscus</name>
    <name type="common">Sea mussel</name>
    <dbReference type="NCBI Taxonomy" id="42192"/>
    <lineage>
        <taxon>Eukaryota</taxon>
        <taxon>Metazoa</taxon>
        <taxon>Spiralia</taxon>
        <taxon>Lophotrochozoa</taxon>
        <taxon>Mollusca</taxon>
        <taxon>Bivalvia</taxon>
        <taxon>Autobranchia</taxon>
        <taxon>Pteriomorphia</taxon>
        <taxon>Mytilida</taxon>
        <taxon>Mytiloidea</taxon>
        <taxon>Mytilidae</taxon>
        <taxon>Mytilinae</taxon>
        <taxon>Mytilus</taxon>
    </lineage>
</organism>
<dbReference type="InterPro" id="IPR043502">
    <property type="entry name" value="DNA/RNA_pol_sf"/>
</dbReference>
<dbReference type="Gene3D" id="3.10.10.10">
    <property type="entry name" value="HIV Type 1 Reverse Transcriptase, subunit A, domain 1"/>
    <property type="match status" value="1"/>
</dbReference>
<evidence type="ECO:0000313" key="2">
    <source>
        <dbReference type="Proteomes" id="UP000507470"/>
    </source>
</evidence>
<evidence type="ECO:0000313" key="1">
    <source>
        <dbReference type="EMBL" id="CAC5412543.1"/>
    </source>
</evidence>
<dbReference type="SUPFAM" id="SSF56672">
    <property type="entry name" value="DNA/RNA polymerases"/>
    <property type="match status" value="1"/>
</dbReference>
<dbReference type="AlphaFoldDB" id="A0A6J8DXQ2"/>
<evidence type="ECO:0008006" key="3">
    <source>
        <dbReference type="Google" id="ProtNLM"/>
    </source>
</evidence>
<gene>
    <name evidence="1" type="ORF">MCOR_45542</name>
</gene>
<protein>
    <recommendedName>
        <fullName evidence="3">Peptidase A9 domain-containing protein</fullName>
    </recommendedName>
</protein>
<name>A0A6J8DXQ2_MYTCO</name>
<reference evidence="1 2" key="1">
    <citation type="submission" date="2020-06" db="EMBL/GenBank/DDBJ databases">
        <authorList>
            <person name="Li R."/>
            <person name="Bekaert M."/>
        </authorList>
    </citation>
    <scope>NUCLEOTIDE SEQUENCE [LARGE SCALE GENOMIC DNA]</scope>
    <source>
        <strain evidence="2">wild</strain>
    </source>
</reference>
<sequence length="270" mass="30780">MERLRSENTDLKSPPAYDQTLSVEIPADPQRLATSLFNIVGRLRIKRGSDTEISIDEHRYRDIDRSLEGAPPKLGFSKTHDGETSRKFENVSSIYAINRGRVDLYPSRTLLSKPESKLRVNAINLSNKSIKLRRKTALGVLEKVYHVKQWPEVNSINNIESEVDLPKHLQPLIDKTSPKLTEAQRNEIKGLVLEYRDIFTGPDGKLGRTDLLQHIIDTGNAKPIKIPPRRVPMFQKEIIENEIHKMLDEDIIQPSNSPWSSPILLVAKKK</sequence>
<dbReference type="OrthoDB" id="8962596at2759"/>